<protein>
    <submittedName>
        <fullName evidence="2">Uncharacterized protein</fullName>
    </submittedName>
</protein>
<reference evidence="2" key="1">
    <citation type="journal article" date="2019" name="Sci. Rep.">
        <title>Draft genome of Tanacetum cinerariifolium, the natural source of mosquito coil.</title>
        <authorList>
            <person name="Yamashiro T."/>
            <person name="Shiraishi A."/>
            <person name="Satake H."/>
            <person name="Nakayama K."/>
        </authorList>
    </citation>
    <scope>NUCLEOTIDE SEQUENCE</scope>
</reference>
<feature type="compositionally biased region" description="Basic residues" evidence="1">
    <location>
        <begin position="24"/>
        <end position="34"/>
    </location>
</feature>
<feature type="compositionally biased region" description="Polar residues" evidence="1">
    <location>
        <begin position="59"/>
        <end position="71"/>
    </location>
</feature>
<sequence length="105" mass="12603">MPSPRRRRHRRSHSPRQSPSVFTRLRRERSRSPRHGPEDRKRKKGTMFKWLGGKDRSTFAYSSSCQQSSRYTEGFSESEDRESGHWKSKSRKQRPREKNDDLSRP</sequence>
<organism evidence="2">
    <name type="scientific">Tanacetum cinerariifolium</name>
    <name type="common">Dalmatian daisy</name>
    <name type="synonym">Chrysanthemum cinerariifolium</name>
    <dbReference type="NCBI Taxonomy" id="118510"/>
    <lineage>
        <taxon>Eukaryota</taxon>
        <taxon>Viridiplantae</taxon>
        <taxon>Streptophyta</taxon>
        <taxon>Embryophyta</taxon>
        <taxon>Tracheophyta</taxon>
        <taxon>Spermatophyta</taxon>
        <taxon>Magnoliopsida</taxon>
        <taxon>eudicotyledons</taxon>
        <taxon>Gunneridae</taxon>
        <taxon>Pentapetalae</taxon>
        <taxon>asterids</taxon>
        <taxon>campanulids</taxon>
        <taxon>Asterales</taxon>
        <taxon>Asteraceae</taxon>
        <taxon>Asteroideae</taxon>
        <taxon>Anthemideae</taxon>
        <taxon>Anthemidinae</taxon>
        <taxon>Tanacetum</taxon>
    </lineage>
</organism>
<name>A0A699QQQ0_TANCI</name>
<dbReference type="EMBL" id="BKCJ011019637">
    <property type="protein sequence ID" value="GFC68327.1"/>
    <property type="molecule type" value="Genomic_DNA"/>
</dbReference>
<feature type="compositionally biased region" description="Basic residues" evidence="1">
    <location>
        <begin position="86"/>
        <end position="95"/>
    </location>
</feature>
<feature type="compositionally biased region" description="Basic residues" evidence="1">
    <location>
        <begin position="1"/>
        <end position="14"/>
    </location>
</feature>
<dbReference type="AlphaFoldDB" id="A0A699QQQ0"/>
<feature type="region of interest" description="Disordered" evidence="1">
    <location>
        <begin position="1"/>
        <end position="105"/>
    </location>
</feature>
<comment type="caution">
    <text evidence="2">The sequence shown here is derived from an EMBL/GenBank/DDBJ whole genome shotgun (WGS) entry which is preliminary data.</text>
</comment>
<proteinExistence type="predicted"/>
<feature type="compositionally biased region" description="Basic and acidic residues" evidence="1">
    <location>
        <begin position="96"/>
        <end position="105"/>
    </location>
</feature>
<evidence type="ECO:0000313" key="2">
    <source>
        <dbReference type="EMBL" id="GFC68327.1"/>
    </source>
</evidence>
<accession>A0A699QQQ0</accession>
<evidence type="ECO:0000256" key="1">
    <source>
        <dbReference type="SAM" id="MobiDB-lite"/>
    </source>
</evidence>
<gene>
    <name evidence="2" type="ORF">Tci_840297</name>
</gene>